<evidence type="ECO:0000313" key="1">
    <source>
        <dbReference type="EMBL" id="CAG8587007.1"/>
    </source>
</evidence>
<dbReference type="Proteomes" id="UP000789759">
    <property type="component" value="Unassembled WGS sequence"/>
</dbReference>
<keyword evidence="2" id="KW-1185">Reference proteome</keyword>
<dbReference type="OrthoDB" id="2365387at2759"/>
<reference evidence="1" key="1">
    <citation type="submission" date="2021-06" db="EMBL/GenBank/DDBJ databases">
        <authorList>
            <person name="Kallberg Y."/>
            <person name="Tangrot J."/>
            <person name="Rosling A."/>
        </authorList>
    </citation>
    <scope>NUCLEOTIDE SEQUENCE</scope>
    <source>
        <strain evidence="1">FL966</strain>
    </source>
</reference>
<comment type="caution">
    <text evidence="1">The sequence shown here is derived from an EMBL/GenBank/DDBJ whole genome shotgun (WGS) entry which is preliminary data.</text>
</comment>
<sequence>MPETNEYFEKFDVNDWSYDGFQTFLTAEKCSETIWTSSLRAISQNDNYPVRCRKKASHILNNYSVIVGIPSKQSTAIFKLWDSLRKKVEDDRFIKEYILDINQLSNILQKNEIQFLSNLFPPANVELDEEVNGCLDNIFSIFNSKETLNAESIFEEVEQKRKLVNLGIKTLKERQITFIFDAVQKL</sequence>
<organism evidence="1 2">
    <name type="scientific">Cetraspora pellucida</name>
    <dbReference type="NCBI Taxonomy" id="1433469"/>
    <lineage>
        <taxon>Eukaryota</taxon>
        <taxon>Fungi</taxon>
        <taxon>Fungi incertae sedis</taxon>
        <taxon>Mucoromycota</taxon>
        <taxon>Glomeromycotina</taxon>
        <taxon>Glomeromycetes</taxon>
        <taxon>Diversisporales</taxon>
        <taxon>Gigasporaceae</taxon>
        <taxon>Cetraspora</taxon>
    </lineage>
</organism>
<protein>
    <submittedName>
        <fullName evidence="1">22892_t:CDS:1</fullName>
    </submittedName>
</protein>
<accession>A0A9N9C306</accession>
<dbReference type="EMBL" id="CAJVQA010003923">
    <property type="protein sequence ID" value="CAG8587007.1"/>
    <property type="molecule type" value="Genomic_DNA"/>
</dbReference>
<proteinExistence type="predicted"/>
<dbReference type="AlphaFoldDB" id="A0A9N9C306"/>
<evidence type="ECO:0000313" key="2">
    <source>
        <dbReference type="Proteomes" id="UP000789759"/>
    </source>
</evidence>
<name>A0A9N9C306_9GLOM</name>
<gene>
    <name evidence="1" type="ORF">CPELLU_LOCUS6361</name>
</gene>